<dbReference type="Proteomes" id="UP000061468">
    <property type="component" value="Chromosome"/>
</dbReference>
<dbReference type="Gene3D" id="3.30.540.10">
    <property type="entry name" value="Fructose-1,6-Bisphosphatase, subunit A, domain 1"/>
    <property type="match status" value="1"/>
</dbReference>
<proteinExistence type="inferred from homology"/>
<dbReference type="HAMAP" id="MF_02095">
    <property type="entry name" value="CysQ"/>
    <property type="match status" value="1"/>
</dbReference>
<comment type="cofactor">
    <cofactor evidence="1 2">
        <name>Mg(2+)</name>
        <dbReference type="ChEBI" id="CHEBI:18420"/>
    </cofactor>
</comment>
<dbReference type="GO" id="GO:0007165">
    <property type="term" value="P:signal transduction"/>
    <property type="evidence" value="ECO:0007669"/>
    <property type="project" value="TreeGrafter"/>
</dbReference>
<dbReference type="Proteomes" id="UP000182101">
    <property type="component" value="Chromosome"/>
</dbReference>
<dbReference type="OMA" id="FAGGQSR"/>
<reference evidence="3 5" key="1">
    <citation type="submission" date="2015-12" db="EMBL/GenBank/DDBJ databases">
        <title>Intraspecies pangenome expansion in the marine bacterium Alteromonas.</title>
        <authorList>
            <person name="Lopez-Perez M."/>
            <person name="Rodriguez-Valera F."/>
        </authorList>
    </citation>
    <scope>NUCLEOTIDE SEQUENCE [LARGE SCALE GENOMIC DNA]</scope>
    <source>
        <strain evidence="3 5">UM8</strain>
    </source>
</reference>
<keyword evidence="1" id="KW-0472">Membrane</keyword>
<keyword evidence="1" id="KW-1003">Cell membrane</keyword>
<evidence type="ECO:0000313" key="3">
    <source>
        <dbReference type="EMBL" id="AMJ80280.1"/>
    </source>
</evidence>
<dbReference type="EMBL" id="CP018024">
    <property type="protein sequence ID" value="APD91505.1"/>
    <property type="molecule type" value="Genomic_DNA"/>
</dbReference>
<feature type="binding site" evidence="2">
    <location>
        <position position="94"/>
    </location>
    <ligand>
        <name>Mg(2+)</name>
        <dbReference type="ChEBI" id="CHEBI:18420"/>
        <label>1</label>
        <note>catalytic</note>
    </ligand>
</feature>
<dbReference type="GO" id="GO:0005886">
    <property type="term" value="C:plasma membrane"/>
    <property type="evidence" value="ECO:0007669"/>
    <property type="project" value="UniProtKB-SubCell"/>
</dbReference>
<feature type="binding site" evidence="1">
    <location>
        <position position="91"/>
    </location>
    <ligand>
        <name>Mg(2+)</name>
        <dbReference type="ChEBI" id="CHEBI:18420"/>
        <label>2</label>
    </ligand>
</feature>
<feature type="binding site" evidence="1">
    <location>
        <position position="91"/>
    </location>
    <ligand>
        <name>Mg(2+)</name>
        <dbReference type="ChEBI" id="CHEBI:18420"/>
        <label>1</label>
    </ligand>
</feature>
<evidence type="ECO:0000313" key="5">
    <source>
        <dbReference type="Proteomes" id="UP000061468"/>
    </source>
</evidence>
<feature type="binding site" evidence="1">
    <location>
        <position position="94"/>
    </location>
    <ligand>
        <name>Mg(2+)</name>
        <dbReference type="ChEBI" id="CHEBI:18420"/>
        <label>2</label>
    </ligand>
</feature>
<feature type="binding site" evidence="1">
    <location>
        <position position="71"/>
    </location>
    <ligand>
        <name>Mg(2+)</name>
        <dbReference type="ChEBI" id="CHEBI:18420"/>
        <label>1</label>
    </ligand>
</feature>
<dbReference type="InterPro" id="IPR000760">
    <property type="entry name" value="Inositol_monophosphatase-like"/>
</dbReference>
<reference evidence="4 6" key="2">
    <citation type="submission" date="2016-11" db="EMBL/GenBank/DDBJ databases">
        <title>Networking in microbes: conjugative elements and plasmids in the genus Alteromonas.</title>
        <authorList>
            <person name="Lopez-Perez M."/>
            <person name="Ramon-Marco N."/>
            <person name="Rodriguez-Valera F."/>
        </authorList>
    </citation>
    <scope>NUCLEOTIDE SEQUENCE [LARGE SCALE GENOMIC DNA]</scope>
    <source>
        <strain evidence="4 6">CP48</strain>
    </source>
</reference>
<feature type="binding site" evidence="2">
    <location>
        <position position="91"/>
    </location>
    <ligand>
        <name>Mg(2+)</name>
        <dbReference type="ChEBI" id="CHEBI:18420"/>
        <label>1</label>
        <note>catalytic</note>
    </ligand>
</feature>
<keyword evidence="1" id="KW-0378">Hydrolase</keyword>
<evidence type="ECO:0000313" key="6">
    <source>
        <dbReference type="Proteomes" id="UP000182101"/>
    </source>
</evidence>
<dbReference type="SUPFAM" id="SSF56655">
    <property type="entry name" value="Carbohydrate phosphatase"/>
    <property type="match status" value="1"/>
</dbReference>
<keyword evidence="1" id="KW-0997">Cell inner membrane</keyword>
<dbReference type="Gene3D" id="3.40.190.80">
    <property type="match status" value="1"/>
</dbReference>
<feature type="binding site" evidence="2">
    <location>
        <position position="93"/>
    </location>
    <ligand>
        <name>Mg(2+)</name>
        <dbReference type="ChEBI" id="CHEBI:18420"/>
        <label>2</label>
    </ligand>
</feature>
<dbReference type="EC" id="3.1.3.7" evidence="1"/>
<feature type="binding site" evidence="1">
    <location>
        <begin position="93"/>
        <end position="96"/>
    </location>
    <ligand>
        <name>substrate</name>
    </ligand>
</feature>
<dbReference type="GO" id="GO:0006020">
    <property type="term" value="P:inositol metabolic process"/>
    <property type="evidence" value="ECO:0007669"/>
    <property type="project" value="TreeGrafter"/>
</dbReference>
<accession>A0AAC9JFA5</accession>
<dbReference type="NCBIfam" id="TIGR01331">
    <property type="entry name" value="bisphos_cysQ"/>
    <property type="match status" value="1"/>
</dbReference>
<dbReference type="GeneID" id="56344195"/>
<dbReference type="GO" id="GO:0000287">
    <property type="term" value="F:magnesium ion binding"/>
    <property type="evidence" value="ECO:0007669"/>
    <property type="project" value="UniProtKB-UniRule"/>
</dbReference>
<evidence type="ECO:0000313" key="4">
    <source>
        <dbReference type="EMBL" id="APD91505.1"/>
    </source>
</evidence>
<comment type="subcellular location">
    <subcellularLocation>
        <location evidence="1">Cell inner membrane</location>
        <topology evidence="1">Peripheral membrane protein</topology>
        <orientation evidence="1">Cytoplasmic side</orientation>
    </subcellularLocation>
</comment>
<dbReference type="InterPro" id="IPR006240">
    <property type="entry name" value="CysQ"/>
</dbReference>
<dbReference type="AlphaFoldDB" id="A0AAC9JFA5"/>
<dbReference type="GO" id="GO:0006790">
    <property type="term" value="P:sulfur compound metabolic process"/>
    <property type="evidence" value="ECO:0007669"/>
    <property type="project" value="UniProtKB-UniRule"/>
</dbReference>
<dbReference type="PRINTS" id="PR00377">
    <property type="entry name" value="IMPHPHTASES"/>
</dbReference>
<dbReference type="GO" id="GO:0008441">
    <property type="term" value="F:3'(2'),5'-bisphosphate nucleotidase activity"/>
    <property type="evidence" value="ECO:0007669"/>
    <property type="project" value="UniProtKB-UniRule"/>
</dbReference>
<comment type="similarity">
    <text evidence="1">Belongs to the inositol monophosphatase superfamily. CysQ family.</text>
</comment>
<keyword evidence="1 2" id="KW-0479">Metal-binding</keyword>
<feature type="binding site" evidence="1 2">
    <location>
        <position position="220"/>
    </location>
    <ligand>
        <name>Mg(2+)</name>
        <dbReference type="ChEBI" id="CHEBI:18420"/>
        <label>2</label>
    </ligand>
</feature>
<dbReference type="PANTHER" id="PTHR20854:SF4">
    <property type="entry name" value="INOSITOL-1-MONOPHOSPHATASE-RELATED"/>
    <property type="match status" value="1"/>
</dbReference>
<name>A0AAC9JFA5_9ALTE</name>
<sequence>MPDDAHADLLELAKKIAVEAGEAVLEVYDKGEFDAYQKEDESPVTSADYLANDIINKRLKAATPDIPILSEENKHASLEERKHWPRYWLIDPIDGTQEFIARSGDFAVNIALIENNEPTIGVIFWPPGQSLYYAEKGKGAFKSSPDGDHPIKVRKLDDPKSSVVMIAISRRQSREKVLSRMCARRVYQTLPLGSCSLKACFIAEGKADVFMRIGITGEWDTGASQCIVSEAGGSIAAANFEPLTYNQRHSLENPDFVVMGDQRVPWQDVVQYDDFVNPHTH</sequence>
<dbReference type="CDD" id="cd01638">
    <property type="entry name" value="CysQ"/>
    <property type="match status" value="1"/>
</dbReference>
<feature type="binding site" evidence="1">
    <location>
        <position position="93"/>
    </location>
    <ligand>
        <name>Mg(2+)</name>
        <dbReference type="ChEBI" id="CHEBI:18420"/>
        <label>1</label>
    </ligand>
</feature>
<organism evidence="4 6">
    <name type="scientific">Alteromonas mediterranea</name>
    <dbReference type="NCBI Taxonomy" id="314275"/>
    <lineage>
        <taxon>Bacteria</taxon>
        <taxon>Pseudomonadati</taxon>
        <taxon>Pseudomonadota</taxon>
        <taxon>Gammaproteobacteria</taxon>
        <taxon>Alteromonadales</taxon>
        <taxon>Alteromonadaceae</taxon>
        <taxon>Alteromonas/Salinimonas group</taxon>
        <taxon>Alteromonas</taxon>
    </lineage>
</organism>
<dbReference type="GO" id="GO:0008934">
    <property type="term" value="F:inositol monophosphate 1-phosphatase activity"/>
    <property type="evidence" value="ECO:0007669"/>
    <property type="project" value="TreeGrafter"/>
</dbReference>
<feature type="binding site" evidence="1">
    <location>
        <position position="220"/>
    </location>
    <ligand>
        <name>substrate</name>
    </ligand>
</feature>
<evidence type="ECO:0000256" key="1">
    <source>
        <dbReference type="HAMAP-Rule" id="MF_02095"/>
    </source>
</evidence>
<dbReference type="EMBL" id="CP013928">
    <property type="protein sequence ID" value="AMJ80280.1"/>
    <property type="molecule type" value="Genomic_DNA"/>
</dbReference>
<dbReference type="RefSeq" id="WP_012520143.1">
    <property type="nucleotide sequence ID" value="NZ_CAKMLI010000001.1"/>
</dbReference>
<feature type="binding site" evidence="2">
    <location>
        <position position="71"/>
    </location>
    <ligand>
        <name>Mg(2+)</name>
        <dbReference type="ChEBI" id="CHEBI:18420"/>
        <label>1</label>
        <note>catalytic</note>
    </ligand>
</feature>
<comment type="function">
    <text evidence="1">Converts adenosine-3',5'-bisphosphate (PAP) to AMP.</text>
</comment>
<dbReference type="Pfam" id="PF00459">
    <property type="entry name" value="Inositol_P"/>
    <property type="match status" value="1"/>
</dbReference>
<protein>
    <recommendedName>
        <fullName evidence="1">3'(2'),5'-bisphosphate nucleotidase CysQ</fullName>
        <ecNumber evidence="1">3.1.3.7</ecNumber>
    </recommendedName>
    <alternativeName>
        <fullName evidence="1">3'(2'),5-bisphosphonucleoside 3'(2')-phosphohydrolase</fullName>
    </alternativeName>
    <alternativeName>
        <fullName evidence="1">3'-phosphoadenosine 5'-phosphate phosphatase</fullName>
        <shortName evidence="1">PAP phosphatase</shortName>
    </alternativeName>
</protein>
<dbReference type="PANTHER" id="PTHR20854">
    <property type="entry name" value="INOSITOL MONOPHOSPHATASE"/>
    <property type="match status" value="1"/>
</dbReference>
<feature type="binding site" evidence="1">
    <location>
        <position position="71"/>
    </location>
    <ligand>
        <name>substrate</name>
    </ligand>
</feature>
<gene>
    <name evidence="1" type="primary">cysQ</name>
    <name evidence="3" type="ORF">AV942_19315</name>
    <name evidence="4" type="ORF">BM524_17820</name>
</gene>
<evidence type="ECO:0000256" key="2">
    <source>
        <dbReference type="PIRSR" id="PIRSR600760-2"/>
    </source>
</evidence>
<keyword evidence="1 2" id="KW-0460">Magnesium</keyword>
<comment type="catalytic activity">
    <reaction evidence="1">
        <text>adenosine 3',5'-bisphosphate + H2O = AMP + phosphate</text>
        <dbReference type="Rhea" id="RHEA:10040"/>
        <dbReference type="ChEBI" id="CHEBI:15377"/>
        <dbReference type="ChEBI" id="CHEBI:43474"/>
        <dbReference type="ChEBI" id="CHEBI:58343"/>
        <dbReference type="ChEBI" id="CHEBI:456215"/>
        <dbReference type="EC" id="3.1.3.7"/>
    </reaction>
</comment>